<keyword evidence="5" id="KW-0808">Transferase</keyword>
<keyword evidence="21" id="KW-1185">Reference proteome</keyword>
<dbReference type="Gene3D" id="6.10.140.2220">
    <property type="match status" value="1"/>
</dbReference>
<comment type="similarity">
    <text evidence="2">Belongs to the polyprenol kinase family.</text>
</comment>
<keyword evidence="7" id="KW-0479">Metal-binding</keyword>
<evidence type="ECO:0000256" key="2">
    <source>
        <dbReference type="ARBA" id="ARBA00010794"/>
    </source>
</evidence>
<keyword evidence="4" id="KW-0934">Plastid</keyword>
<evidence type="ECO:0000259" key="19">
    <source>
        <dbReference type="PROSITE" id="PS50865"/>
    </source>
</evidence>
<dbReference type="SUPFAM" id="SSF144232">
    <property type="entry name" value="HIT/MYND zinc finger-like"/>
    <property type="match status" value="1"/>
</dbReference>
<dbReference type="PROSITE" id="PS50865">
    <property type="entry name" value="ZF_MYND_2"/>
    <property type="match status" value="1"/>
</dbReference>
<evidence type="ECO:0000256" key="4">
    <source>
        <dbReference type="ARBA" id="ARBA00022640"/>
    </source>
</evidence>
<dbReference type="GO" id="GO:0016020">
    <property type="term" value="C:membrane"/>
    <property type="evidence" value="ECO:0007669"/>
    <property type="project" value="UniProtKB-SubCell"/>
</dbReference>
<feature type="domain" description="MYND-type" evidence="19">
    <location>
        <begin position="861"/>
        <end position="903"/>
    </location>
</feature>
<dbReference type="AlphaFoldDB" id="A0A2J7ZU05"/>
<evidence type="ECO:0000313" key="20">
    <source>
        <dbReference type="EMBL" id="PNH03742.1"/>
    </source>
</evidence>
<evidence type="ECO:0000256" key="6">
    <source>
        <dbReference type="ARBA" id="ARBA00022692"/>
    </source>
</evidence>
<evidence type="ECO:0000256" key="5">
    <source>
        <dbReference type="ARBA" id="ARBA00022679"/>
    </source>
</evidence>
<keyword evidence="10" id="KW-0862">Zinc</keyword>
<reference evidence="20 21" key="1">
    <citation type="journal article" date="2017" name="Mol. Biol. Evol.">
        <title>The 4-celled Tetrabaena socialis nuclear genome reveals the essential components for genetic control of cell number at the origin of multicellularity in the volvocine lineage.</title>
        <authorList>
            <person name="Featherston J."/>
            <person name="Arakaki Y."/>
            <person name="Hanschen E.R."/>
            <person name="Ferris P.J."/>
            <person name="Michod R.E."/>
            <person name="Olson B.J.S.C."/>
            <person name="Nozaki H."/>
            <person name="Durand P.M."/>
        </authorList>
    </citation>
    <scope>NUCLEOTIDE SEQUENCE [LARGE SCALE GENOMIC DNA]</scope>
    <source>
        <strain evidence="20 21">NIES-571</strain>
    </source>
</reference>
<keyword evidence="9" id="KW-0418">Kinase</keyword>
<evidence type="ECO:0000256" key="14">
    <source>
        <dbReference type="ARBA" id="ARBA00024015"/>
    </source>
</evidence>
<evidence type="ECO:0000256" key="17">
    <source>
        <dbReference type="PROSITE-ProRule" id="PRU00134"/>
    </source>
</evidence>
<dbReference type="InterPro" id="IPR039606">
    <property type="entry name" value="Phytol/farnesol_kinase"/>
</dbReference>
<keyword evidence="3" id="KW-0150">Chloroplast</keyword>
<dbReference type="GO" id="GO:0010276">
    <property type="term" value="F:phytol kinase activity"/>
    <property type="evidence" value="ECO:0007669"/>
    <property type="project" value="UniProtKB-EC"/>
</dbReference>
<evidence type="ECO:0000256" key="15">
    <source>
        <dbReference type="ARBA" id="ARBA00039024"/>
    </source>
</evidence>
<evidence type="ECO:0000256" key="16">
    <source>
        <dbReference type="ARBA" id="ARBA00048889"/>
    </source>
</evidence>
<evidence type="ECO:0000313" key="21">
    <source>
        <dbReference type="Proteomes" id="UP000236333"/>
    </source>
</evidence>
<keyword evidence="8 17" id="KW-0863">Zinc-finger</keyword>
<proteinExistence type="inferred from homology"/>
<comment type="caution">
    <text evidence="20">The sequence shown here is derived from an EMBL/GenBank/DDBJ whole genome shotgun (WGS) entry which is preliminary data.</text>
</comment>
<evidence type="ECO:0000256" key="12">
    <source>
        <dbReference type="ARBA" id="ARBA00022989"/>
    </source>
</evidence>
<name>A0A2J7ZU05_9CHLO</name>
<dbReference type="EMBL" id="PGGS01000469">
    <property type="protein sequence ID" value="PNH03742.1"/>
    <property type="molecule type" value="Genomic_DNA"/>
</dbReference>
<gene>
    <name evidence="20" type="ORF">TSOC_010174</name>
</gene>
<dbReference type="Pfam" id="PF01753">
    <property type="entry name" value="zf-MYND"/>
    <property type="match status" value="1"/>
</dbReference>
<evidence type="ECO:0000256" key="10">
    <source>
        <dbReference type="ARBA" id="ARBA00022833"/>
    </source>
</evidence>
<dbReference type="PANTHER" id="PTHR32523:SF8">
    <property type="entry name" value="DOLICHOL KINASE"/>
    <property type="match status" value="1"/>
</dbReference>
<evidence type="ECO:0000256" key="9">
    <source>
        <dbReference type="ARBA" id="ARBA00022777"/>
    </source>
</evidence>
<sequence length="913" mass="94414">MLGTIRDYLATRDGAVDAQGAVLGDTAVRLALLRLVAAAVRWSVTGSGDAGHGALHRASMHVATGLFQYNFQFAASPAVADFVRKLLRMHTLQCLSKQFAAAATAVGVLTAPQLEYLASAAFLFCYLVASELDGVVIEVEDGDKAGRLLELARALRDSSVLEHASRLLLLREDALPSGLVTAPPPDLCAMPSGVLSTYYSFTVMQQMAEERLAGAAEAEAARAALREVQCGPCARHAALVHGVAMLCRADGGPSYGLPAHLLSAALPRTRTDSLVPGALVVQDRTARALMAVCQGGMAPTRLGRRIAVLLLLRLARMAVASVRVWASARGAHGSGAAARPADAPAATGRQPPLQPPQPLQQQQHPAGAARPEVGAADALGLSPLLLLPLGDTSKLMLESMSVTWRLLAEALALQPDGWAAAAGAEMWRLVAAETRRGLQWGIKDEDMRWLGSALSWRLGAVLADGEPLPPAPPPVFAVALAGGVLPCVERLLRRAGEAPLCPEARLAEGLLYHATSGPLLVALLAYGEPRQAAALVATLGKLLRGFSSACPALAVAPTGVMDLVVACVRCVLLEVLYGSEERLSSRWVGAGQQQLARMISYAVCEWLPPLSRLARQWMAAGAAPNSDDTWRCLGLPALICWLPPLACRALGGGSGAVGAADEAAAGAAGAAMTAAGVAGGWRKFVLKEVAAVPLLGDALRWAQREDVDNEFGFWDELALACCGVAAACPEEVLGAGRESAAAAARAPCAGVLPCGILGRGVPVSGGKPAVAMSSPPAAPGGGGNEAGEALEALAAQLEAWEAGGGDSCNARGKKSKKRRQRVLAAWGRLEAESPEMTAIAAVLLPPAEARALLRTCSYPACANLAGDSEADLRLQSCGKCAAAAYCCRACQVAHWRAGHREACALLAPGPAEG</sequence>
<evidence type="ECO:0000256" key="1">
    <source>
        <dbReference type="ARBA" id="ARBA00004508"/>
    </source>
</evidence>
<dbReference type="OrthoDB" id="563813at2759"/>
<dbReference type="InterPro" id="IPR002893">
    <property type="entry name" value="Znf_MYND"/>
</dbReference>
<organism evidence="20 21">
    <name type="scientific">Tetrabaena socialis</name>
    <dbReference type="NCBI Taxonomy" id="47790"/>
    <lineage>
        <taxon>Eukaryota</taxon>
        <taxon>Viridiplantae</taxon>
        <taxon>Chlorophyta</taxon>
        <taxon>core chlorophytes</taxon>
        <taxon>Chlorophyceae</taxon>
        <taxon>CS clade</taxon>
        <taxon>Chlamydomonadales</taxon>
        <taxon>Tetrabaenaceae</taxon>
        <taxon>Tetrabaena</taxon>
    </lineage>
</organism>
<keyword evidence="13" id="KW-0472">Membrane</keyword>
<keyword evidence="12" id="KW-1133">Transmembrane helix</keyword>
<evidence type="ECO:0000256" key="18">
    <source>
        <dbReference type="SAM" id="MobiDB-lite"/>
    </source>
</evidence>
<evidence type="ECO:0000256" key="3">
    <source>
        <dbReference type="ARBA" id="ARBA00022528"/>
    </source>
</evidence>
<evidence type="ECO:0000256" key="8">
    <source>
        <dbReference type="ARBA" id="ARBA00022771"/>
    </source>
</evidence>
<comment type="subcellular location">
    <subcellularLocation>
        <location evidence="1">Plastid</location>
        <location evidence="1">Chloroplast membrane</location>
        <topology evidence="1">Multi-pass membrane protein</topology>
    </subcellularLocation>
</comment>
<dbReference type="PANTHER" id="PTHR32523">
    <property type="entry name" value="PHYTOL KINASE 1, CHLOROPLASTIC"/>
    <property type="match status" value="1"/>
</dbReference>
<comment type="catalytic activity">
    <reaction evidence="16">
        <text>phytol + CTP = phytyl phosphate + CDP + H(+)</text>
        <dbReference type="Rhea" id="RHEA:38055"/>
        <dbReference type="ChEBI" id="CHEBI:15378"/>
        <dbReference type="ChEBI" id="CHEBI:17327"/>
        <dbReference type="ChEBI" id="CHEBI:37563"/>
        <dbReference type="ChEBI" id="CHEBI:58069"/>
        <dbReference type="ChEBI" id="CHEBI:75483"/>
        <dbReference type="EC" id="2.7.1.182"/>
    </reaction>
</comment>
<dbReference type="EC" id="2.7.1.182" evidence="15"/>
<dbReference type="Proteomes" id="UP000236333">
    <property type="component" value="Unassembled WGS sequence"/>
</dbReference>
<feature type="compositionally biased region" description="Low complexity" evidence="18">
    <location>
        <begin position="333"/>
        <end position="346"/>
    </location>
</feature>
<dbReference type="GO" id="GO:0009507">
    <property type="term" value="C:chloroplast"/>
    <property type="evidence" value="ECO:0007669"/>
    <property type="project" value="UniProtKB-SubCell"/>
</dbReference>
<feature type="region of interest" description="Disordered" evidence="18">
    <location>
        <begin position="333"/>
        <end position="371"/>
    </location>
</feature>
<keyword evidence="6" id="KW-0812">Transmembrane</keyword>
<keyword evidence="11" id="KW-0809">Transit peptide</keyword>
<evidence type="ECO:0000256" key="13">
    <source>
        <dbReference type="ARBA" id="ARBA00023136"/>
    </source>
</evidence>
<accession>A0A2J7ZU05</accession>
<protein>
    <recommendedName>
        <fullName evidence="15">phytol kinase</fullName>
        <ecNumber evidence="15">2.7.1.182</ecNumber>
    </recommendedName>
</protein>
<comment type="pathway">
    <text evidence="14">Cofactor biosynthesis; tocopherol biosynthesis.</text>
</comment>
<dbReference type="GO" id="GO:0008270">
    <property type="term" value="F:zinc ion binding"/>
    <property type="evidence" value="ECO:0007669"/>
    <property type="project" value="UniProtKB-KW"/>
</dbReference>
<evidence type="ECO:0000256" key="7">
    <source>
        <dbReference type="ARBA" id="ARBA00022723"/>
    </source>
</evidence>
<evidence type="ECO:0000256" key="11">
    <source>
        <dbReference type="ARBA" id="ARBA00022946"/>
    </source>
</evidence>